<dbReference type="Proteomes" id="UP000216991">
    <property type="component" value="Unassembled WGS sequence"/>
</dbReference>
<dbReference type="GO" id="GO:0004518">
    <property type="term" value="F:nuclease activity"/>
    <property type="evidence" value="ECO:0007669"/>
    <property type="project" value="InterPro"/>
</dbReference>
<gene>
    <name evidence="3" type="ORF">CHU93_00610</name>
</gene>
<feature type="domain" description="TNase-like" evidence="2">
    <location>
        <begin position="27"/>
        <end position="148"/>
    </location>
</feature>
<name>A0A255Z793_9SPHN</name>
<dbReference type="EMBL" id="NOXT01000030">
    <property type="protein sequence ID" value="OYQ37309.1"/>
    <property type="molecule type" value="Genomic_DNA"/>
</dbReference>
<dbReference type="PANTHER" id="PTHR12302:SF26">
    <property type="entry name" value="BLR1266 PROTEIN"/>
    <property type="match status" value="1"/>
</dbReference>
<evidence type="ECO:0000259" key="2">
    <source>
        <dbReference type="PROSITE" id="PS50830"/>
    </source>
</evidence>
<dbReference type="Pfam" id="PF05901">
    <property type="entry name" value="Excalibur"/>
    <property type="match status" value="1"/>
</dbReference>
<dbReference type="InterPro" id="IPR016071">
    <property type="entry name" value="Staphylococal_nuclease_OB-fold"/>
</dbReference>
<dbReference type="PROSITE" id="PS50830">
    <property type="entry name" value="TNASE_3"/>
    <property type="match status" value="1"/>
</dbReference>
<protein>
    <recommendedName>
        <fullName evidence="2">TNase-like domain-containing protein</fullName>
    </recommendedName>
</protein>
<evidence type="ECO:0000256" key="1">
    <source>
        <dbReference type="SAM" id="SignalP"/>
    </source>
</evidence>
<accession>A0A255Z793</accession>
<dbReference type="PANTHER" id="PTHR12302">
    <property type="entry name" value="EBNA2 BINDING PROTEIN P100"/>
    <property type="match status" value="1"/>
</dbReference>
<dbReference type="InterPro" id="IPR008613">
    <property type="entry name" value="Excalibur_Ca-bd_domain"/>
</dbReference>
<dbReference type="GO" id="GO:0003676">
    <property type="term" value="F:nucleic acid binding"/>
    <property type="evidence" value="ECO:0007669"/>
    <property type="project" value="InterPro"/>
</dbReference>
<feature type="chain" id="PRO_5012400579" description="TNase-like domain-containing protein" evidence="1">
    <location>
        <begin position="27"/>
        <end position="231"/>
    </location>
</feature>
<comment type="caution">
    <text evidence="3">The sequence shown here is derived from an EMBL/GenBank/DDBJ whole genome shotgun (WGS) entry which is preliminary data.</text>
</comment>
<dbReference type="PROSITE" id="PS01123">
    <property type="entry name" value="TNASE_1"/>
    <property type="match status" value="1"/>
</dbReference>
<feature type="signal peptide" evidence="1">
    <location>
        <begin position="1"/>
        <end position="26"/>
    </location>
</feature>
<dbReference type="Gene3D" id="2.40.50.90">
    <property type="match status" value="1"/>
</dbReference>
<proteinExistence type="predicted"/>
<dbReference type="AlphaFoldDB" id="A0A255Z793"/>
<dbReference type="InterPro" id="IPR035437">
    <property type="entry name" value="SNase_OB-fold_sf"/>
</dbReference>
<keyword evidence="4" id="KW-1185">Reference proteome</keyword>
<dbReference type="InterPro" id="IPR002071">
    <property type="entry name" value="Thermonucl_AS"/>
</dbReference>
<dbReference type="SMART" id="SM00318">
    <property type="entry name" value="SNc"/>
    <property type="match status" value="1"/>
</dbReference>
<dbReference type="SUPFAM" id="SSF50199">
    <property type="entry name" value="Staphylococcal nuclease"/>
    <property type="match status" value="1"/>
</dbReference>
<evidence type="ECO:0000313" key="3">
    <source>
        <dbReference type="EMBL" id="OYQ37309.1"/>
    </source>
</evidence>
<dbReference type="Pfam" id="PF00565">
    <property type="entry name" value="SNase"/>
    <property type="match status" value="1"/>
</dbReference>
<evidence type="ECO:0000313" key="4">
    <source>
        <dbReference type="Proteomes" id="UP000216991"/>
    </source>
</evidence>
<organism evidence="3 4">
    <name type="scientific">Sandarakinorhabdus cyanobacteriorum</name>
    <dbReference type="NCBI Taxonomy" id="1981098"/>
    <lineage>
        <taxon>Bacteria</taxon>
        <taxon>Pseudomonadati</taxon>
        <taxon>Pseudomonadota</taxon>
        <taxon>Alphaproteobacteria</taxon>
        <taxon>Sphingomonadales</taxon>
        <taxon>Sphingosinicellaceae</taxon>
        <taxon>Sandarakinorhabdus</taxon>
    </lineage>
</organism>
<keyword evidence="1" id="KW-0732">Signal</keyword>
<sequence length="231" mass="25830">MRLPLLRQAISLLVMTMLVWAPQAWAETLTGKVVRVTDGDTITLLVDGRRQYKIRLGEIDAPEGGQPFGRAAKRMLSDLVFGRTIRARVTDIDRYGRAVAVLTVDGTNINAQMVKGGGAWAYRRYLSDQRYIRWEEEARQARRGLWRLQADQIMAPWDWRAAKRRGGPAPLTTAPQSVAMQSAGQPGRQCGTKRVCRQMGSCEEALHFLNSCQVRSLDGDGDGVPCEKLCR</sequence>
<reference evidence="3 4" key="1">
    <citation type="submission" date="2017-07" db="EMBL/GenBank/DDBJ databases">
        <title>Sandarakinorhabdus cyanobacteriorum sp. nov., a novel bacterium isolated from cyanobacterial aggregates in a eutrophic lake.</title>
        <authorList>
            <person name="Cai H."/>
        </authorList>
    </citation>
    <scope>NUCLEOTIDE SEQUENCE [LARGE SCALE GENOMIC DNA]</scope>
    <source>
        <strain evidence="3 4">TH057</strain>
    </source>
</reference>